<evidence type="ECO:0000256" key="1">
    <source>
        <dbReference type="ARBA" id="ARBA00007637"/>
    </source>
</evidence>
<reference evidence="3" key="1">
    <citation type="journal article" date="2015" name="Nature">
        <title>Complex archaea that bridge the gap between prokaryotes and eukaryotes.</title>
        <authorList>
            <person name="Spang A."/>
            <person name="Saw J.H."/>
            <person name="Jorgensen S.L."/>
            <person name="Zaremba-Niedzwiedzka K."/>
            <person name="Martijn J."/>
            <person name="Lind A.E."/>
            <person name="van Eijk R."/>
            <person name="Schleper C."/>
            <person name="Guy L."/>
            <person name="Ettema T.J."/>
        </authorList>
    </citation>
    <scope>NUCLEOTIDE SEQUENCE</scope>
</reference>
<dbReference type="InterPro" id="IPR001509">
    <property type="entry name" value="Epimerase_deHydtase"/>
</dbReference>
<dbReference type="EMBL" id="LAZR01041802">
    <property type="protein sequence ID" value="KKL11073.1"/>
    <property type="molecule type" value="Genomic_DNA"/>
</dbReference>
<comment type="similarity">
    <text evidence="1">Belongs to the NAD(P)-dependent epimerase/dehydratase family.</text>
</comment>
<sequence length="192" mass="21908">NPYHPYDASKAAADLIARSYAMYWGMAAAITRCGNCYGPGDVNWQRLIPGAIRAILEQEDFVIRSDGTQVREYNFVDDIITAYLLIARSLDPFDIPEEQRSQCGETYVISDERGLFSVLQIFQEVKELLHPAGPWKGELVMKDRAQGESQTIELDCTKLKDKLGWYPRTDILNGLAETADWIDKYLYMRESL</sequence>
<dbReference type="Gene3D" id="3.90.25.10">
    <property type="entry name" value="UDP-galactose 4-epimerase, domain 1"/>
    <property type="match status" value="1"/>
</dbReference>
<dbReference type="InterPro" id="IPR036291">
    <property type="entry name" value="NAD(P)-bd_dom_sf"/>
</dbReference>
<gene>
    <name evidence="3" type="ORF">LCGC14_2549490</name>
</gene>
<feature type="domain" description="NAD-dependent epimerase/dehydratase" evidence="2">
    <location>
        <begin position="2"/>
        <end position="92"/>
    </location>
</feature>
<evidence type="ECO:0000313" key="3">
    <source>
        <dbReference type="EMBL" id="KKL11073.1"/>
    </source>
</evidence>
<dbReference type="Gene3D" id="3.40.50.720">
    <property type="entry name" value="NAD(P)-binding Rossmann-like Domain"/>
    <property type="match status" value="1"/>
</dbReference>
<name>A0A0F9DGE3_9ZZZZ</name>
<proteinExistence type="inferred from homology"/>
<evidence type="ECO:0000259" key="2">
    <source>
        <dbReference type="Pfam" id="PF01370"/>
    </source>
</evidence>
<dbReference type="SUPFAM" id="SSF51735">
    <property type="entry name" value="NAD(P)-binding Rossmann-fold domains"/>
    <property type="match status" value="1"/>
</dbReference>
<feature type="non-terminal residue" evidence="3">
    <location>
        <position position="1"/>
    </location>
</feature>
<dbReference type="Pfam" id="PF01370">
    <property type="entry name" value="Epimerase"/>
    <property type="match status" value="1"/>
</dbReference>
<comment type="caution">
    <text evidence="3">The sequence shown here is derived from an EMBL/GenBank/DDBJ whole genome shotgun (WGS) entry which is preliminary data.</text>
</comment>
<dbReference type="PANTHER" id="PTHR43000">
    <property type="entry name" value="DTDP-D-GLUCOSE 4,6-DEHYDRATASE-RELATED"/>
    <property type="match status" value="1"/>
</dbReference>
<dbReference type="AlphaFoldDB" id="A0A0F9DGE3"/>
<protein>
    <recommendedName>
        <fullName evidence="2">NAD-dependent epimerase/dehydratase domain-containing protein</fullName>
    </recommendedName>
</protein>
<organism evidence="3">
    <name type="scientific">marine sediment metagenome</name>
    <dbReference type="NCBI Taxonomy" id="412755"/>
    <lineage>
        <taxon>unclassified sequences</taxon>
        <taxon>metagenomes</taxon>
        <taxon>ecological metagenomes</taxon>
    </lineage>
</organism>
<accession>A0A0F9DGE3</accession>